<dbReference type="InterPro" id="IPR036052">
    <property type="entry name" value="TrpB-like_PALP_sf"/>
</dbReference>
<dbReference type="GO" id="GO:0016813">
    <property type="term" value="F:hydrolase activity, acting on carbon-nitrogen (but not peptide) bonds, in linear amidines"/>
    <property type="evidence" value="ECO:0007669"/>
    <property type="project" value="InterPro"/>
</dbReference>
<dbReference type="CDD" id="cd03884">
    <property type="entry name" value="M20_bAS"/>
    <property type="match status" value="1"/>
</dbReference>
<proteinExistence type="inferred from homology"/>
<dbReference type="Pfam" id="PF00291">
    <property type="entry name" value="PALP"/>
    <property type="match status" value="1"/>
</dbReference>
<dbReference type="InterPro" id="IPR010158">
    <property type="entry name" value="Amidase_Cbmase"/>
</dbReference>
<dbReference type="Pfam" id="PF01546">
    <property type="entry name" value="Peptidase_M20"/>
    <property type="match status" value="2"/>
</dbReference>
<dbReference type="EMBL" id="LFMY01000016">
    <property type="protein sequence ID" value="OKL56038.1"/>
    <property type="molecule type" value="Genomic_DNA"/>
</dbReference>
<evidence type="ECO:0000256" key="2">
    <source>
        <dbReference type="ARBA" id="ARBA00022801"/>
    </source>
</evidence>
<feature type="domain" description="Tryptophan synthase beta chain-like PALP" evidence="3">
    <location>
        <begin position="475"/>
        <end position="797"/>
    </location>
</feature>
<dbReference type="InterPro" id="IPR002933">
    <property type="entry name" value="Peptidase_M20"/>
</dbReference>
<accession>A0A225AGA8</accession>
<dbReference type="InterPro" id="IPR036264">
    <property type="entry name" value="Bact_exopeptidase_dim_dom"/>
</dbReference>
<dbReference type="InterPro" id="IPR001261">
    <property type="entry name" value="ArgE/DapE_CS"/>
</dbReference>
<dbReference type="SUPFAM" id="SSF53686">
    <property type="entry name" value="Tryptophan synthase beta subunit-like PLP-dependent enzymes"/>
    <property type="match status" value="1"/>
</dbReference>
<dbReference type="GeneID" id="31008465"/>
<dbReference type="AlphaFoldDB" id="A0A225AGA8"/>
<name>A0A225AGA8_TALAT</name>
<dbReference type="PANTHER" id="PTHR42937">
    <property type="match status" value="1"/>
</dbReference>
<feature type="domain" description="Peptidase M20 dimerisation" evidence="4">
    <location>
        <begin position="988"/>
        <end position="1090"/>
    </location>
</feature>
<dbReference type="SUPFAM" id="SSF55031">
    <property type="entry name" value="Bacterial exopeptidase dimerisation domain"/>
    <property type="match status" value="2"/>
</dbReference>
<dbReference type="Proteomes" id="UP000214365">
    <property type="component" value="Unassembled WGS sequence"/>
</dbReference>
<dbReference type="Gene3D" id="3.30.70.360">
    <property type="match status" value="2"/>
</dbReference>
<evidence type="ECO:0000313" key="5">
    <source>
        <dbReference type="EMBL" id="OKL56038.1"/>
    </source>
</evidence>
<dbReference type="Pfam" id="PF07687">
    <property type="entry name" value="M20_dimer"/>
    <property type="match status" value="1"/>
</dbReference>
<dbReference type="InterPro" id="IPR001926">
    <property type="entry name" value="TrpB-like_PALP"/>
</dbReference>
<evidence type="ECO:0000313" key="6">
    <source>
        <dbReference type="Proteomes" id="UP000214365"/>
    </source>
</evidence>
<evidence type="ECO:0000256" key="1">
    <source>
        <dbReference type="ARBA" id="ARBA00006247"/>
    </source>
</evidence>
<dbReference type="RefSeq" id="XP_020116159.1">
    <property type="nucleotide sequence ID" value="XM_020263603.1"/>
</dbReference>
<keyword evidence="6" id="KW-1185">Reference proteome</keyword>
<sequence length="1195" mass="127689">MRPATFSAPRFARAQASGLQINSGRLWETLHETCRWGAANRYGEKPTDTGMSRLTLSDDDARVRRWFATEIEKLGGTLTVDQMGNMFARRAGKLGSPAPMTAMGSHLDTQPRGGRYDDILGVVAALEVLRTLHETGFKTNYDVGVVNWTNEEGARFPKSMSSSGVWAGAIPVENAWNLSDIHDPSVTLRSELERHGFLGETACSSDPNTGYPLGAHFELHIEQGPILQETSRSLGAVIGAQGYRWLTSTVTGRDAHTGTTPFSARQDPLLAASKMIVASNAAAQRHGALASTGVIRIPSDASTNTVVSQVAFTLDIRHPEDDVVHTVQKECLDEFHRIASEDGKGVGFTWTLDTDSPAVKFHEDAVGAVKCAAELRVGTNKWMEITSGAGHDSVYANRHCPTAMIFVPCQDGVSHHPTEYCKPEDCALGTQALLESKSGIMSSRRPIYFNPEAASARCSFSPVDGLEQFHKSLPNYSPSPLVPLPELAAELGVRAVFVKHESNRFGLPSFKVLGASWGCCRAVASYLGLPPTVSLGELSAKAKTAHISLLTATEGNHGRAVAFVARLLSLDAHVFVRKSMDNNTRGFIQGEGAKVHIVDGDYDKAVAEATVAANQTDGGLLIQDTAFDGYEDVPSWIVEGYSTMMNEIDSQLAEQHLQSTVLISPVGVGSLAQAAALHCKSRSSPVSMVTVEPDSAPCLIASLEAGNLVSVPTFSTIMNGMNCGTVSSIAWPHLKRLVDAAVTISCFESHSAVQYLASRSVAAGPCGGASLAALRRLASAEEKRSLLTSKSVVVLLCTEGPRKYGVPLDVSPDDAVTLTQMLTSIDSSSPTLSQGSGAGENEIVKYLEAWNQHRGIEHHRVETVPGRPSIVGRLRGTGTGRSLMFNGHIDTVSLCSYEKDPLSGKLGEKNGRPVIFGRGSLDMKGGLAAALASISTTIADGCIPRGEIIVAAVADEEDTSQGTQDILAAGWRADAAVIPEPTNAAIVTAHKGFLWVELDILGVAAHGSLPSEGVDAILHAGSFLHALEVYQKQPPTDQILGQASLHCGLISGGEEPSSYPTKCTITVEFRTVPSQTEESILHDLGVILEGIAREKPEFRYTQPQVTLSRPTQNLAFDHPLAQRTANIAETILGARPPIQGKAFWCDAALLDKAGIPTIVFGPAGEGLHAKEEWVEVESLKQMEAIYAKLIQEFCL</sequence>
<evidence type="ECO:0000259" key="4">
    <source>
        <dbReference type="Pfam" id="PF07687"/>
    </source>
</evidence>
<comment type="caution">
    <text evidence="5">The sequence shown here is derived from an EMBL/GenBank/DDBJ whole genome shotgun (WGS) entry which is preliminary data.</text>
</comment>
<dbReference type="NCBIfam" id="TIGR01879">
    <property type="entry name" value="hydantase"/>
    <property type="match status" value="1"/>
</dbReference>
<reference evidence="5 6" key="1">
    <citation type="submission" date="2015-06" db="EMBL/GenBank/DDBJ databases">
        <title>Talaromyces atroroseus IBT 11181 draft genome.</title>
        <authorList>
            <person name="Rasmussen K.B."/>
            <person name="Rasmussen S."/>
            <person name="Petersen B."/>
            <person name="Sicheritz-Ponten T."/>
            <person name="Mortensen U.H."/>
            <person name="Thrane U."/>
        </authorList>
    </citation>
    <scope>NUCLEOTIDE SEQUENCE [LARGE SCALE GENOMIC DNA]</scope>
    <source>
        <strain evidence="5 6">IBT 11181</strain>
    </source>
</reference>
<comment type="similarity">
    <text evidence="1">Belongs to the peptidase M20A family.</text>
</comment>
<dbReference type="SUPFAM" id="SSF53187">
    <property type="entry name" value="Zn-dependent exopeptidases"/>
    <property type="match status" value="2"/>
</dbReference>
<dbReference type="PROSITE" id="PS00758">
    <property type="entry name" value="ARGE_DAPE_CPG2_1"/>
    <property type="match status" value="1"/>
</dbReference>
<protein>
    <recommendedName>
        <fullName evidence="7">Peptidase M20 dimerisation domain-containing protein</fullName>
    </recommendedName>
</protein>
<organism evidence="5 6">
    <name type="scientific">Talaromyces atroroseus</name>
    <dbReference type="NCBI Taxonomy" id="1441469"/>
    <lineage>
        <taxon>Eukaryota</taxon>
        <taxon>Fungi</taxon>
        <taxon>Dikarya</taxon>
        <taxon>Ascomycota</taxon>
        <taxon>Pezizomycotina</taxon>
        <taxon>Eurotiomycetes</taxon>
        <taxon>Eurotiomycetidae</taxon>
        <taxon>Eurotiales</taxon>
        <taxon>Trichocomaceae</taxon>
        <taxon>Talaromyces</taxon>
        <taxon>Talaromyces sect. Trachyspermi</taxon>
    </lineage>
</organism>
<keyword evidence="2" id="KW-0378">Hydrolase</keyword>
<evidence type="ECO:0000259" key="3">
    <source>
        <dbReference type="Pfam" id="PF00291"/>
    </source>
</evidence>
<dbReference type="PANTHER" id="PTHR42937:SF1">
    <property type="entry name" value="DIAMINOPROPIONATE AMMONIA-LYASE"/>
    <property type="match status" value="1"/>
</dbReference>
<dbReference type="STRING" id="1441469.A0A225AGA8"/>
<dbReference type="InterPro" id="IPR011650">
    <property type="entry name" value="Peptidase_M20_dimer"/>
</dbReference>
<dbReference type="Gene3D" id="3.40.50.1100">
    <property type="match status" value="2"/>
</dbReference>
<dbReference type="Gene3D" id="3.40.630.10">
    <property type="entry name" value="Zn peptidases"/>
    <property type="match status" value="2"/>
</dbReference>
<evidence type="ECO:0008006" key="7">
    <source>
        <dbReference type="Google" id="ProtNLM"/>
    </source>
</evidence>
<dbReference type="OrthoDB" id="10059875at2759"/>
<gene>
    <name evidence="5" type="ORF">UA08_08709</name>
</gene>